<evidence type="ECO:0000256" key="11">
    <source>
        <dbReference type="ARBA" id="ARBA00025614"/>
    </source>
</evidence>
<keyword evidence="3 13" id="KW-0138">CF(0)</keyword>
<sequence>MKLGTGLLATAIGTMTLAPAAFAAPGEPFYLNSTHWAFATLVIFLIAVWRMGAFKAVGNMLDSRASEIERELAQAQALREEASEKLKEAERRQEEAAEQAEAIMRQAEADAKALMAQADKDLTDMVARREAQVEVRIARAEEEATLAVKKVAADAATRAAAELIRSNAEKSSGSEAFQSALSQVKSAL</sequence>
<evidence type="ECO:0000256" key="10">
    <source>
        <dbReference type="ARBA" id="ARBA00025198"/>
    </source>
</evidence>
<evidence type="ECO:0000313" key="18">
    <source>
        <dbReference type="EMBL" id="MFC6197233.1"/>
    </source>
</evidence>
<keyword evidence="19" id="KW-1185">Reference proteome</keyword>
<keyword evidence="15" id="KW-0175">Coiled coil</keyword>
<evidence type="ECO:0000256" key="4">
    <source>
        <dbReference type="ARBA" id="ARBA00022692"/>
    </source>
</evidence>
<comment type="similarity">
    <text evidence="1 13 14">Belongs to the ATPase B chain family.</text>
</comment>
<accession>A0ABW1S6S4</accession>
<protein>
    <recommendedName>
        <fullName evidence="13">ATP synthase subunit b</fullName>
    </recommendedName>
    <alternativeName>
        <fullName evidence="13">ATP synthase F(0) sector subunit b</fullName>
    </alternativeName>
    <alternativeName>
        <fullName evidence="13">ATPase subunit I</fullName>
    </alternativeName>
    <alternativeName>
        <fullName evidence="13">F-type ATPase subunit b</fullName>
        <shortName evidence="13">F-ATPase subunit b</shortName>
    </alternativeName>
</protein>
<feature type="transmembrane region" description="Helical" evidence="13">
    <location>
        <begin position="33"/>
        <end position="54"/>
    </location>
</feature>
<feature type="region of interest" description="Disordered" evidence="16">
    <location>
        <begin position="166"/>
        <end position="188"/>
    </location>
</feature>
<evidence type="ECO:0000313" key="19">
    <source>
        <dbReference type="Proteomes" id="UP001596303"/>
    </source>
</evidence>
<dbReference type="Proteomes" id="UP001596303">
    <property type="component" value="Unassembled WGS sequence"/>
</dbReference>
<feature type="coiled-coil region" evidence="15">
    <location>
        <begin position="61"/>
        <end position="117"/>
    </location>
</feature>
<feature type="chain" id="PRO_5047107852" description="ATP synthase subunit b" evidence="17">
    <location>
        <begin position="24"/>
        <end position="188"/>
    </location>
</feature>
<dbReference type="HAMAP" id="MF_01398">
    <property type="entry name" value="ATP_synth_b_bprime"/>
    <property type="match status" value="1"/>
</dbReference>
<evidence type="ECO:0000256" key="5">
    <source>
        <dbReference type="ARBA" id="ARBA00022781"/>
    </source>
</evidence>
<keyword evidence="13" id="KW-1003">Cell membrane</keyword>
<comment type="subunit">
    <text evidence="13">F-type ATPases have 2 components, F(1) - the catalytic core - and F(0) - the membrane proton channel. F(1) has five subunits: alpha(3), beta(3), gamma(1), delta(1), epsilon(1). F(0) has three main subunits: a(1), b(2) and c(10-14). The alpha and beta chains form an alternating ring which encloses part of the gamma chain. F(1) is attached to F(0) by a central stalk formed by the gamma and epsilon chains, while a peripheral stalk is formed by the delta and b chains.</text>
</comment>
<comment type="function">
    <text evidence="10 13">F(1)F(0) ATP synthase produces ATP from ADP in the presence of a proton or sodium gradient. F-type ATPases consist of two structural domains, F(1) containing the extramembraneous catalytic core and F(0) containing the membrane proton channel, linked together by a central stalk and a peripheral stalk. During catalysis, ATP synthesis in the catalytic domain of F(1) is coupled via a rotary mechanism of the central stalk subunits to proton translocation.</text>
</comment>
<dbReference type="RefSeq" id="WP_377375826.1">
    <property type="nucleotide sequence ID" value="NZ_JBHSSW010000004.1"/>
</dbReference>
<dbReference type="EMBL" id="JBHSSW010000004">
    <property type="protein sequence ID" value="MFC6197233.1"/>
    <property type="molecule type" value="Genomic_DNA"/>
</dbReference>
<evidence type="ECO:0000256" key="12">
    <source>
        <dbReference type="ARBA" id="ARBA00037847"/>
    </source>
</evidence>
<proteinExistence type="inferred from homology"/>
<organism evidence="18 19">
    <name type="scientific">Ponticaulis profundi</name>
    <dbReference type="NCBI Taxonomy" id="2665222"/>
    <lineage>
        <taxon>Bacteria</taxon>
        <taxon>Pseudomonadati</taxon>
        <taxon>Pseudomonadota</taxon>
        <taxon>Alphaproteobacteria</taxon>
        <taxon>Hyphomonadales</taxon>
        <taxon>Hyphomonadaceae</taxon>
        <taxon>Ponticaulis</taxon>
    </lineage>
</organism>
<dbReference type="InterPro" id="IPR002146">
    <property type="entry name" value="ATP_synth_b/b'su_bac/chlpt"/>
</dbReference>
<evidence type="ECO:0000256" key="8">
    <source>
        <dbReference type="ARBA" id="ARBA00023136"/>
    </source>
</evidence>
<evidence type="ECO:0000256" key="3">
    <source>
        <dbReference type="ARBA" id="ARBA00022547"/>
    </source>
</evidence>
<keyword evidence="7 13" id="KW-0406">Ion transport</keyword>
<gene>
    <name evidence="13" type="primary">atpF</name>
    <name evidence="18" type="ORF">ACFQDM_04045</name>
</gene>
<evidence type="ECO:0000256" key="17">
    <source>
        <dbReference type="SAM" id="SignalP"/>
    </source>
</evidence>
<keyword evidence="9 13" id="KW-0066">ATP synthesis</keyword>
<keyword evidence="8 13" id="KW-0472">Membrane</keyword>
<evidence type="ECO:0000256" key="15">
    <source>
        <dbReference type="SAM" id="Coils"/>
    </source>
</evidence>
<name>A0ABW1S6S4_9PROT</name>
<dbReference type="PANTHER" id="PTHR33445">
    <property type="entry name" value="ATP SYNTHASE SUBUNIT B', CHLOROPLASTIC"/>
    <property type="match status" value="1"/>
</dbReference>
<keyword evidence="17" id="KW-0732">Signal</keyword>
<keyword evidence="4 13" id="KW-0812">Transmembrane</keyword>
<evidence type="ECO:0000256" key="9">
    <source>
        <dbReference type="ARBA" id="ARBA00023310"/>
    </source>
</evidence>
<reference evidence="19" key="1">
    <citation type="journal article" date="2019" name="Int. J. Syst. Evol. Microbiol.">
        <title>The Global Catalogue of Microorganisms (GCM) 10K type strain sequencing project: providing services to taxonomists for standard genome sequencing and annotation.</title>
        <authorList>
            <consortium name="The Broad Institute Genomics Platform"/>
            <consortium name="The Broad Institute Genome Sequencing Center for Infectious Disease"/>
            <person name="Wu L."/>
            <person name="Ma J."/>
        </authorList>
    </citation>
    <scope>NUCLEOTIDE SEQUENCE [LARGE SCALE GENOMIC DNA]</scope>
    <source>
        <strain evidence="19">CGMCC-1.15741</strain>
    </source>
</reference>
<keyword evidence="5 13" id="KW-0375">Hydrogen ion transport</keyword>
<comment type="caution">
    <text evidence="18">The sequence shown here is derived from an EMBL/GenBank/DDBJ whole genome shotgun (WGS) entry which is preliminary data.</text>
</comment>
<evidence type="ECO:0000256" key="16">
    <source>
        <dbReference type="SAM" id="MobiDB-lite"/>
    </source>
</evidence>
<feature type="signal peptide" evidence="17">
    <location>
        <begin position="1"/>
        <end position="23"/>
    </location>
</feature>
<evidence type="ECO:0000256" key="13">
    <source>
        <dbReference type="HAMAP-Rule" id="MF_01398"/>
    </source>
</evidence>
<comment type="function">
    <text evidence="11">Component of the F(0) channel, it forms part of the peripheral stalk, linking F(1) to F(0). The b'-subunit is a diverged and duplicated form of b found in plants and photosynthetic bacteria.</text>
</comment>
<keyword evidence="2 13" id="KW-0813">Transport</keyword>
<keyword evidence="6 13" id="KW-1133">Transmembrane helix</keyword>
<dbReference type="Pfam" id="PF00430">
    <property type="entry name" value="ATP-synt_B"/>
    <property type="match status" value="1"/>
</dbReference>
<evidence type="ECO:0000256" key="6">
    <source>
        <dbReference type="ARBA" id="ARBA00022989"/>
    </source>
</evidence>
<dbReference type="InterPro" id="IPR050059">
    <property type="entry name" value="ATP_synthase_B_chain"/>
</dbReference>
<comment type="subcellular location">
    <subcellularLocation>
        <location evidence="13">Cell membrane</location>
        <topology evidence="13">Single-pass membrane protein</topology>
    </subcellularLocation>
    <subcellularLocation>
        <location evidence="12">Endomembrane system</location>
        <topology evidence="12">Single-pass membrane protein</topology>
    </subcellularLocation>
</comment>
<evidence type="ECO:0000256" key="14">
    <source>
        <dbReference type="RuleBase" id="RU003848"/>
    </source>
</evidence>
<evidence type="ECO:0000256" key="7">
    <source>
        <dbReference type="ARBA" id="ARBA00023065"/>
    </source>
</evidence>
<dbReference type="CDD" id="cd06503">
    <property type="entry name" value="ATP-synt_Fo_b"/>
    <property type="match status" value="1"/>
</dbReference>
<evidence type="ECO:0000256" key="1">
    <source>
        <dbReference type="ARBA" id="ARBA00005513"/>
    </source>
</evidence>
<evidence type="ECO:0000256" key="2">
    <source>
        <dbReference type="ARBA" id="ARBA00022448"/>
    </source>
</evidence>
<dbReference type="PANTHER" id="PTHR33445:SF1">
    <property type="entry name" value="ATP SYNTHASE SUBUNIT B"/>
    <property type="match status" value="1"/>
</dbReference>
<feature type="compositionally biased region" description="Polar residues" evidence="16">
    <location>
        <begin position="169"/>
        <end position="188"/>
    </location>
</feature>